<feature type="transmembrane region" description="Helical" evidence="2">
    <location>
        <begin position="30"/>
        <end position="47"/>
    </location>
</feature>
<dbReference type="InterPro" id="IPR021225">
    <property type="entry name" value="Tlde1_dom"/>
</dbReference>
<dbReference type="Pfam" id="PF10908">
    <property type="entry name" value="Tlde1_dom"/>
    <property type="match status" value="1"/>
</dbReference>
<protein>
    <submittedName>
        <fullName evidence="4">DUF2778 domain-containing protein</fullName>
    </submittedName>
</protein>
<evidence type="ECO:0000259" key="3">
    <source>
        <dbReference type="Pfam" id="PF10908"/>
    </source>
</evidence>
<keyword evidence="2" id="KW-0812">Transmembrane</keyword>
<evidence type="ECO:0000256" key="2">
    <source>
        <dbReference type="SAM" id="Phobius"/>
    </source>
</evidence>
<dbReference type="Proteomes" id="UP000320314">
    <property type="component" value="Unassembled WGS sequence"/>
</dbReference>
<name>A0A506UHS3_9HYPH</name>
<keyword evidence="2" id="KW-0472">Membrane</keyword>
<sequence length="369" mass="39512">MVDIRSPYGSAPHDATVRPDRSRRLFRRSMCAGMGLGVVLAGGIGFADLHPTDLLVPGGTQHTPVIESSLAPIADRAEAPAGTDVAQWMPKGMSAVESGRSGRVEATALRGATLPSNMRLVRISRSTRLDTRPWMTPLSTLKAMAKKGLATEVALANIPLPGLAPLDTSRSDAASNAAQAFGEVLSGDGIDGKPAADGEPSLGPATLAYASPDMVPSPRPQLPKSPLATLQQTDGKTAVYDIKNAVVYMPGGDKLEAHSGLGKFTDTPRYADRKNRGPTPPNIYDLTMRKQLFHGVRAVRMLPSDGRNRFGRDGFLAHTYMLRGRPGQSNGCVVFKNYDKFLNAFKKGRVDRIIVVKDLSDLTIQMASR</sequence>
<proteinExistence type="predicted"/>
<feature type="domain" description="Tlde1" evidence="3">
    <location>
        <begin position="254"/>
        <end position="357"/>
    </location>
</feature>
<dbReference type="EMBL" id="VHLH01000001">
    <property type="protein sequence ID" value="TPW32848.1"/>
    <property type="molecule type" value="Genomic_DNA"/>
</dbReference>
<evidence type="ECO:0000313" key="5">
    <source>
        <dbReference type="Proteomes" id="UP000320314"/>
    </source>
</evidence>
<evidence type="ECO:0000313" key="4">
    <source>
        <dbReference type="EMBL" id="TPW32848.1"/>
    </source>
</evidence>
<feature type="region of interest" description="Disordered" evidence="1">
    <location>
        <begin position="188"/>
        <end position="224"/>
    </location>
</feature>
<organism evidence="4 5">
    <name type="scientific">Pararhizobium mangrovi</name>
    <dbReference type="NCBI Taxonomy" id="2590452"/>
    <lineage>
        <taxon>Bacteria</taxon>
        <taxon>Pseudomonadati</taxon>
        <taxon>Pseudomonadota</taxon>
        <taxon>Alphaproteobacteria</taxon>
        <taxon>Hyphomicrobiales</taxon>
        <taxon>Rhizobiaceae</taxon>
        <taxon>Rhizobium/Agrobacterium group</taxon>
        <taxon>Pararhizobium</taxon>
    </lineage>
</organism>
<gene>
    <name evidence="4" type="ORF">FJU11_01090</name>
</gene>
<dbReference type="AlphaFoldDB" id="A0A506UHS3"/>
<evidence type="ECO:0000256" key="1">
    <source>
        <dbReference type="SAM" id="MobiDB-lite"/>
    </source>
</evidence>
<keyword evidence="2" id="KW-1133">Transmembrane helix</keyword>
<accession>A0A506UHS3</accession>
<comment type="caution">
    <text evidence="4">The sequence shown here is derived from an EMBL/GenBank/DDBJ whole genome shotgun (WGS) entry which is preliminary data.</text>
</comment>
<dbReference type="OrthoDB" id="9816088at2"/>
<keyword evidence="5" id="KW-1185">Reference proteome</keyword>
<reference evidence="4 5" key="1">
    <citation type="submission" date="2019-06" db="EMBL/GenBank/DDBJ databases">
        <authorList>
            <person name="Li M."/>
        </authorList>
    </citation>
    <scope>NUCLEOTIDE SEQUENCE [LARGE SCALE GENOMIC DNA]</scope>
    <source>
        <strain evidence="4 5">BGMRC6574</strain>
    </source>
</reference>